<reference evidence="1 2" key="1">
    <citation type="journal article" date="2015" name="Nature">
        <title>rRNA introns, odd ribosomes, and small enigmatic genomes across a large radiation of phyla.</title>
        <authorList>
            <person name="Brown C.T."/>
            <person name="Hug L.A."/>
            <person name="Thomas B.C."/>
            <person name="Sharon I."/>
            <person name="Castelle C.J."/>
            <person name="Singh A."/>
            <person name="Wilkins M.J."/>
            <person name="Williams K.H."/>
            <person name="Banfield J.F."/>
        </authorList>
    </citation>
    <scope>NUCLEOTIDE SEQUENCE [LARGE SCALE GENOMIC DNA]</scope>
</reference>
<comment type="caution">
    <text evidence="1">The sequence shown here is derived from an EMBL/GenBank/DDBJ whole genome shotgun (WGS) entry which is preliminary data.</text>
</comment>
<organism evidence="1 2">
    <name type="scientific">Candidatus Kuenenbacteria bacterium GW2011_GWA2_42_15</name>
    <dbReference type="NCBI Taxonomy" id="1618677"/>
    <lineage>
        <taxon>Bacteria</taxon>
        <taxon>Candidatus Kueneniibacteriota</taxon>
    </lineage>
</organism>
<accession>A0A0G1BRJ5</accession>
<dbReference type="AlphaFoldDB" id="A0A0G1BRJ5"/>
<sequence length="42" mass="4872">MSGRGLSLEGLVEIFIVSVVWSKRWFNRPCRPNRRASIEPKV</sequence>
<evidence type="ECO:0000313" key="2">
    <source>
        <dbReference type="Proteomes" id="UP000034516"/>
    </source>
</evidence>
<dbReference type="Proteomes" id="UP000034516">
    <property type="component" value="Unassembled WGS sequence"/>
</dbReference>
<protein>
    <submittedName>
        <fullName evidence="1">Uncharacterized protein</fullName>
    </submittedName>
</protein>
<dbReference type="EMBL" id="LCCW01000047">
    <property type="protein sequence ID" value="KKS40083.1"/>
    <property type="molecule type" value="Genomic_DNA"/>
</dbReference>
<evidence type="ECO:0000313" key="1">
    <source>
        <dbReference type="EMBL" id="KKS40083.1"/>
    </source>
</evidence>
<proteinExistence type="predicted"/>
<name>A0A0G1BRJ5_9BACT</name>
<gene>
    <name evidence="1" type="ORF">UV02_C0047G0002</name>
</gene>